<keyword evidence="4 5" id="KW-0472">Membrane</keyword>
<evidence type="ECO:0000256" key="4">
    <source>
        <dbReference type="ARBA" id="ARBA00023136"/>
    </source>
</evidence>
<evidence type="ECO:0000259" key="6">
    <source>
        <dbReference type="PROSITE" id="PS50262"/>
    </source>
</evidence>
<dbReference type="InterPro" id="IPR017452">
    <property type="entry name" value="GPCR_Rhodpsn_7TM"/>
</dbReference>
<feature type="transmembrane region" description="Helical" evidence="5">
    <location>
        <begin position="77"/>
        <end position="99"/>
    </location>
</feature>
<dbReference type="AlphaFoldDB" id="A0A7I8WCG7"/>
<evidence type="ECO:0000313" key="8">
    <source>
        <dbReference type="Proteomes" id="UP000549394"/>
    </source>
</evidence>
<keyword evidence="2 5" id="KW-0812">Transmembrane</keyword>
<gene>
    <name evidence="7" type="ORF">DGYR_LOCUS13182</name>
</gene>
<dbReference type="InterPro" id="IPR000276">
    <property type="entry name" value="GPCR_Rhodpsn"/>
</dbReference>
<protein>
    <recommendedName>
        <fullName evidence="6">G-protein coupled receptors family 1 profile domain-containing protein</fullName>
    </recommendedName>
</protein>
<dbReference type="OrthoDB" id="10033446at2759"/>
<evidence type="ECO:0000256" key="1">
    <source>
        <dbReference type="ARBA" id="ARBA00004370"/>
    </source>
</evidence>
<feature type="domain" description="G-protein coupled receptors family 1 profile" evidence="6">
    <location>
        <begin position="1"/>
        <end position="189"/>
    </location>
</feature>
<keyword evidence="8" id="KW-1185">Reference proteome</keyword>
<organism evidence="7 8">
    <name type="scientific">Dimorphilus gyrociliatus</name>
    <dbReference type="NCBI Taxonomy" id="2664684"/>
    <lineage>
        <taxon>Eukaryota</taxon>
        <taxon>Metazoa</taxon>
        <taxon>Spiralia</taxon>
        <taxon>Lophotrochozoa</taxon>
        <taxon>Annelida</taxon>
        <taxon>Polychaeta</taxon>
        <taxon>Polychaeta incertae sedis</taxon>
        <taxon>Dinophilidae</taxon>
        <taxon>Dimorphilus</taxon>
    </lineage>
</organism>
<comment type="caution">
    <text evidence="7">The sequence shown here is derived from an EMBL/GenBank/DDBJ whole genome shotgun (WGS) entry which is preliminary data.</text>
</comment>
<feature type="transmembrane region" description="Helical" evidence="5">
    <location>
        <begin position="26"/>
        <end position="44"/>
    </location>
</feature>
<comment type="subcellular location">
    <subcellularLocation>
        <location evidence="1">Membrane</location>
    </subcellularLocation>
</comment>
<dbReference type="PROSITE" id="PS50262">
    <property type="entry name" value="G_PROTEIN_RECEP_F1_2"/>
    <property type="match status" value="1"/>
</dbReference>
<dbReference type="InterPro" id="IPR052954">
    <property type="entry name" value="GPCR-Ligand_Int"/>
</dbReference>
<dbReference type="Proteomes" id="UP000549394">
    <property type="component" value="Unassembled WGS sequence"/>
</dbReference>
<feature type="transmembrane region" description="Helical" evidence="5">
    <location>
        <begin position="172"/>
        <end position="192"/>
    </location>
</feature>
<dbReference type="PANTHER" id="PTHR46641:SF2">
    <property type="entry name" value="FMRFAMIDE RECEPTOR"/>
    <property type="match status" value="1"/>
</dbReference>
<reference evidence="7 8" key="1">
    <citation type="submission" date="2020-08" db="EMBL/GenBank/DDBJ databases">
        <authorList>
            <person name="Hejnol A."/>
        </authorList>
    </citation>
    <scope>NUCLEOTIDE SEQUENCE [LARGE SCALE GENOMIC DNA]</scope>
</reference>
<dbReference type="PANTHER" id="PTHR46641">
    <property type="entry name" value="FMRFAMIDE RECEPTOR-RELATED"/>
    <property type="match status" value="1"/>
</dbReference>
<dbReference type="GO" id="GO:0016020">
    <property type="term" value="C:membrane"/>
    <property type="evidence" value="ECO:0007669"/>
    <property type="project" value="UniProtKB-SubCell"/>
</dbReference>
<evidence type="ECO:0000256" key="5">
    <source>
        <dbReference type="SAM" id="Phobius"/>
    </source>
</evidence>
<dbReference type="CDD" id="cd14978">
    <property type="entry name" value="7tmA_FMRFamide_R-like"/>
    <property type="match status" value="1"/>
</dbReference>
<evidence type="ECO:0000313" key="7">
    <source>
        <dbReference type="EMBL" id="CAD5125877.1"/>
    </source>
</evidence>
<dbReference type="Pfam" id="PF00001">
    <property type="entry name" value="7tm_1"/>
    <property type="match status" value="1"/>
</dbReference>
<sequence length="236" mass="27267">MSAERWLAICHPLKSRNAITLSRTKVVIVVVFAISVLFNIPVYWRYKMKTTVECGRSMVTVAEAKIISDKFEHSYRIAWAVFGNIFPLLLLLLFNGALMRQIHKSYAMRRLMKNMTGKRQSESDASRRITLTLVSIVVMFFILVAPSDVAKHVTLLVEEELTMNFTYKTIELITNVMQTINFSANFVLYCIINPSFRRSMTSRFGCREFETSEMAPTSFRMYNTNPRSRSTRSLLD</sequence>
<feature type="transmembrane region" description="Helical" evidence="5">
    <location>
        <begin position="129"/>
        <end position="147"/>
    </location>
</feature>
<dbReference type="SUPFAM" id="SSF81321">
    <property type="entry name" value="Family A G protein-coupled receptor-like"/>
    <property type="match status" value="1"/>
</dbReference>
<evidence type="ECO:0000256" key="3">
    <source>
        <dbReference type="ARBA" id="ARBA00022989"/>
    </source>
</evidence>
<dbReference type="EMBL" id="CAJFCJ010000029">
    <property type="protein sequence ID" value="CAD5125877.1"/>
    <property type="molecule type" value="Genomic_DNA"/>
</dbReference>
<dbReference type="GO" id="GO:0004930">
    <property type="term" value="F:G protein-coupled receptor activity"/>
    <property type="evidence" value="ECO:0007669"/>
    <property type="project" value="InterPro"/>
</dbReference>
<name>A0A7I8WCG7_9ANNE</name>
<evidence type="ECO:0000256" key="2">
    <source>
        <dbReference type="ARBA" id="ARBA00022692"/>
    </source>
</evidence>
<dbReference type="Gene3D" id="1.20.1070.10">
    <property type="entry name" value="Rhodopsin 7-helix transmembrane proteins"/>
    <property type="match status" value="1"/>
</dbReference>
<keyword evidence="3 5" id="KW-1133">Transmembrane helix</keyword>
<proteinExistence type="predicted"/>
<accession>A0A7I8WCG7</accession>